<sequence>MAIVVVLAGTWLGYQKLADDGCSGQIKLNVAAATEIAPAVERAAQQWTTGGAQVNGTCVAVTVTGANSSTMASTIGQKHGATLTGLGAGGKDTVPDVWIADSTTWLLRLRSDASGFRPTDGKSVATSPVVVAMPVPVAQTVGWPDRKLGWNDLLKKMTTGNALRTGIVDPTRDAAGLAGLLALAAAAGTGGGVEAKAQQVGAMRALAAGSSSLREDLLQKFPRSADATDLATGISAAPLSEEDVVAYNADKPPVPLAALYLNPQPPSLDYPYLVMPGVDLTKAAAATGLREALEQPGFKNELAKVGLRAPDGTVGAGFAAPTGAPQATPGATAPSTGTEGSAASGIDASAINRVLGSWTAITLPGRVLAVFDVSGSMKTKVPTAGNLDRAAVTRAAAVQGLTLFDDKWEVGTWVFSTEMDGDKPYKEVVPITPLTSGRAKVQASVSEIVPKEGGNTGLYDTTLAAYKEMQENWVQGKVNSVLLFTDGKNENANGISRETLIAELKKIVKPEKPIRMVIIGIGTGVDADELEAITAATGGGVFVAPDPAKISEIFLEAISSRNGAR</sequence>
<evidence type="ECO:0000259" key="2">
    <source>
        <dbReference type="PROSITE" id="PS50234"/>
    </source>
</evidence>
<evidence type="ECO:0000256" key="1">
    <source>
        <dbReference type="SAM" id="MobiDB-lite"/>
    </source>
</evidence>
<dbReference type="PROSITE" id="PS50234">
    <property type="entry name" value="VWFA"/>
    <property type="match status" value="1"/>
</dbReference>
<protein>
    <submittedName>
        <fullName evidence="3">VWA domain-containing protein</fullName>
    </submittedName>
</protein>
<proteinExistence type="predicted"/>
<feature type="region of interest" description="Disordered" evidence="1">
    <location>
        <begin position="317"/>
        <end position="342"/>
    </location>
</feature>
<dbReference type="Proteomes" id="UP000182486">
    <property type="component" value="Unassembled WGS sequence"/>
</dbReference>
<dbReference type="InterPro" id="IPR036465">
    <property type="entry name" value="vWFA_dom_sf"/>
</dbReference>
<evidence type="ECO:0000313" key="3">
    <source>
        <dbReference type="EMBL" id="OJF12058.1"/>
    </source>
</evidence>
<feature type="domain" description="VWFA" evidence="2">
    <location>
        <begin position="366"/>
        <end position="558"/>
    </location>
</feature>
<organism evidence="3 4">
    <name type="scientific">Couchioplanes caeruleus subsp. caeruleus</name>
    <dbReference type="NCBI Taxonomy" id="56427"/>
    <lineage>
        <taxon>Bacteria</taxon>
        <taxon>Bacillati</taxon>
        <taxon>Actinomycetota</taxon>
        <taxon>Actinomycetes</taxon>
        <taxon>Micromonosporales</taxon>
        <taxon>Micromonosporaceae</taxon>
        <taxon>Couchioplanes</taxon>
    </lineage>
</organism>
<evidence type="ECO:0000313" key="4">
    <source>
        <dbReference type="Proteomes" id="UP000182486"/>
    </source>
</evidence>
<comment type="caution">
    <text evidence="3">The sequence shown here is derived from an EMBL/GenBank/DDBJ whole genome shotgun (WGS) entry which is preliminary data.</text>
</comment>
<reference evidence="3 4" key="1">
    <citation type="submission" date="2016-09" db="EMBL/GenBank/DDBJ databases">
        <title>Couchioplanes caeruleus draft genome sequence.</title>
        <authorList>
            <person name="Sheehan J."/>
            <person name="Caffrey P."/>
        </authorList>
    </citation>
    <scope>NUCLEOTIDE SEQUENCE [LARGE SCALE GENOMIC DNA]</scope>
    <source>
        <strain evidence="3 4">DSM 43634</strain>
    </source>
</reference>
<name>A0A1K0G441_9ACTN</name>
<keyword evidence="4" id="KW-1185">Reference proteome</keyword>
<dbReference type="SMART" id="SM00327">
    <property type="entry name" value="VWA"/>
    <property type="match status" value="1"/>
</dbReference>
<dbReference type="RefSeq" id="WP_071807379.1">
    <property type="nucleotide sequence ID" value="NZ_MEIA01000244.1"/>
</dbReference>
<dbReference type="SUPFAM" id="SSF53850">
    <property type="entry name" value="Periplasmic binding protein-like II"/>
    <property type="match status" value="1"/>
</dbReference>
<dbReference type="InterPro" id="IPR002035">
    <property type="entry name" value="VWF_A"/>
</dbReference>
<dbReference type="AlphaFoldDB" id="A0A1K0G441"/>
<accession>A0A1K0G441</accession>
<dbReference type="Gene3D" id="3.40.50.410">
    <property type="entry name" value="von Willebrand factor, type A domain"/>
    <property type="match status" value="1"/>
</dbReference>
<dbReference type="SUPFAM" id="SSF53300">
    <property type="entry name" value="vWA-like"/>
    <property type="match status" value="1"/>
</dbReference>
<gene>
    <name evidence="3" type="ORF">BG844_22755</name>
</gene>
<dbReference type="EMBL" id="MEIA01000244">
    <property type="protein sequence ID" value="OJF12058.1"/>
    <property type="molecule type" value="Genomic_DNA"/>
</dbReference>